<dbReference type="InterPro" id="IPR036844">
    <property type="entry name" value="Hint_dom_sf"/>
</dbReference>
<protein>
    <recommendedName>
        <fullName evidence="2">Hedgehog/Intein (Hint) domain-containing protein</fullName>
    </recommendedName>
</protein>
<dbReference type="SUPFAM" id="SSF51294">
    <property type="entry name" value="Hedgehog/intein (Hint) domain"/>
    <property type="match status" value="1"/>
</dbReference>
<gene>
    <name evidence="3" type="ORF">GS660_03110</name>
</gene>
<reference evidence="3 4" key="1">
    <citation type="submission" date="2020-01" db="EMBL/GenBank/DDBJ databases">
        <title>Frigidibacter albus SP32T (=CGMCC 1.13995T).</title>
        <authorList>
            <person name="Liao X."/>
        </authorList>
    </citation>
    <scope>NUCLEOTIDE SEQUENCE [LARGE SCALE GENOMIC DNA]</scope>
    <source>
        <strain evidence="3 4">SP32</strain>
    </source>
</reference>
<dbReference type="EMBL" id="WWNR01000002">
    <property type="protein sequence ID" value="MZQ88086.1"/>
    <property type="molecule type" value="Genomic_DNA"/>
</dbReference>
<evidence type="ECO:0000313" key="3">
    <source>
        <dbReference type="EMBL" id="MZQ88086.1"/>
    </source>
</evidence>
<dbReference type="Proteomes" id="UP000477083">
    <property type="component" value="Unassembled WGS sequence"/>
</dbReference>
<dbReference type="RefSeq" id="WP_161343339.1">
    <property type="nucleotide sequence ID" value="NZ_BMGW01000002.1"/>
</dbReference>
<dbReference type="Pfam" id="PF13403">
    <property type="entry name" value="Hint_2"/>
    <property type="match status" value="1"/>
</dbReference>
<dbReference type="OrthoDB" id="6305173at2"/>
<keyword evidence="4" id="KW-1185">Reference proteome</keyword>
<dbReference type="AlphaFoldDB" id="A0A6L8VEF9"/>
<sequence length="272" mass="28780">MTLERSPPGWSKATAAPLLRRHAELPQIDLTIAPQTAPGHVPQFFASLDTQDRVRLVLDEGDSPAGRIEGVDDDGAALWSQDMAEVAAAIPCFTTGTGIMTAAGPVAVEDLRPGDRIITRDAGAQPLLWSGQRGFCWRALGLLPMLRPVRVRAGALGAGLPTRDLLLSPNHLLLAERPASADRGAEEMFLPARDLLGQPGIEVAPLTEVRYLHLLLDRHHAILSEGCWSESLRPDPAAMLALTEASRSALAGASLGTEPCRTPAGSAGPRAA</sequence>
<proteinExistence type="predicted"/>
<evidence type="ECO:0000256" key="1">
    <source>
        <dbReference type="SAM" id="MobiDB-lite"/>
    </source>
</evidence>
<feature type="region of interest" description="Disordered" evidence="1">
    <location>
        <begin position="253"/>
        <end position="272"/>
    </location>
</feature>
<evidence type="ECO:0000259" key="2">
    <source>
        <dbReference type="Pfam" id="PF13403"/>
    </source>
</evidence>
<feature type="domain" description="Hedgehog/Intein (Hint)" evidence="2">
    <location>
        <begin position="91"/>
        <end position="235"/>
    </location>
</feature>
<organism evidence="3 4">
    <name type="scientific">Frigidibacter albus</name>
    <dbReference type="NCBI Taxonomy" id="1465486"/>
    <lineage>
        <taxon>Bacteria</taxon>
        <taxon>Pseudomonadati</taxon>
        <taxon>Pseudomonadota</taxon>
        <taxon>Alphaproteobacteria</taxon>
        <taxon>Rhodobacterales</taxon>
        <taxon>Paracoccaceae</taxon>
        <taxon>Frigidibacter</taxon>
    </lineage>
</organism>
<dbReference type="InterPro" id="IPR028992">
    <property type="entry name" value="Hedgehog/Intein_dom"/>
</dbReference>
<comment type="caution">
    <text evidence="3">The sequence shown here is derived from an EMBL/GenBank/DDBJ whole genome shotgun (WGS) entry which is preliminary data.</text>
</comment>
<name>A0A6L8VEF9_9RHOB</name>
<accession>A0A6L8VEF9</accession>
<evidence type="ECO:0000313" key="4">
    <source>
        <dbReference type="Proteomes" id="UP000477083"/>
    </source>
</evidence>